<keyword evidence="3" id="KW-0732">Signal</keyword>
<dbReference type="EMBL" id="CAKKLH010000001">
    <property type="protein sequence ID" value="CAH0098188.1"/>
    <property type="molecule type" value="Genomic_DNA"/>
</dbReference>
<gene>
    <name evidence="4" type="ORF">DGAL_LOCUS235</name>
</gene>
<sequence>MVKLSAFVGLSICLFLVKESLSHEASTNKTESLDSENELKRMLSFVRPLMGILRSDPRIKRSTDLPETGWLSSSRTLPKEERDGGGSYGGSYGGGSSYGYESCCNDGHDYLGLISLISLGLLFLFLIQLLSTTTAAAARKKRSNDNDLHSLEELLSQEDIVSDDTVKFQSSILVVIDLFQRGRTFPCRRSLTTPSGQLRRRVLLSFQTAHCLRSVLPLRTPFL</sequence>
<feature type="signal peptide" evidence="3">
    <location>
        <begin position="1"/>
        <end position="22"/>
    </location>
</feature>
<keyword evidence="5" id="KW-1185">Reference proteome</keyword>
<dbReference type="Proteomes" id="UP000789390">
    <property type="component" value="Unassembled WGS sequence"/>
</dbReference>
<name>A0A8J2R9L4_9CRUS</name>
<reference evidence="4" key="1">
    <citation type="submission" date="2021-11" db="EMBL/GenBank/DDBJ databases">
        <authorList>
            <person name="Schell T."/>
        </authorList>
    </citation>
    <scope>NUCLEOTIDE SEQUENCE</scope>
    <source>
        <strain evidence="4">M5</strain>
    </source>
</reference>
<organism evidence="4 5">
    <name type="scientific">Daphnia galeata</name>
    <dbReference type="NCBI Taxonomy" id="27404"/>
    <lineage>
        <taxon>Eukaryota</taxon>
        <taxon>Metazoa</taxon>
        <taxon>Ecdysozoa</taxon>
        <taxon>Arthropoda</taxon>
        <taxon>Crustacea</taxon>
        <taxon>Branchiopoda</taxon>
        <taxon>Diplostraca</taxon>
        <taxon>Cladocera</taxon>
        <taxon>Anomopoda</taxon>
        <taxon>Daphniidae</taxon>
        <taxon>Daphnia</taxon>
    </lineage>
</organism>
<evidence type="ECO:0000256" key="3">
    <source>
        <dbReference type="SAM" id="SignalP"/>
    </source>
</evidence>
<protein>
    <submittedName>
        <fullName evidence="4">Uncharacterized protein</fullName>
    </submittedName>
</protein>
<accession>A0A8J2R9L4</accession>
<evidence type="ECO:0000313" key="4">
    <source>
        <dbReference type="EMBL" id="CAH0098188.1"/>
    </source>
</evidence>
<keyword evidence="2" id="KW-0812">Transmembrane</keyword>
<comment type="caution">
    <text evidence="4">The sequence shown here is derived from an EMBL/GenBank/DDBJ whole genome shotgun (WGS) entry which is preliminary data.</text>
</comment>
<dbReference type="PANTHER" id="PTHR41158">
    <property type="entry name" value="AGAP010294-PA"/>
    <property type="match status" value="1"/>
</dbReference>
<evidence type="ECO:0000256" key="2">
    <source>
        <dbReference type="SAM" id="Phobius"/>
    </source>
</evidence>
<evidence type="ECO:0000313" key="5">
    <source>
        <dbReference type="Proteomes" id="UP000789390"/>
    </source>
</evidence>
<feature type="transmembrane region" description="Helical" evidence="2">
    <location>
        <begin position="110"/>
        <end position="131"/>
    </location>
</feature>
<keyword evidence="2" id="KW-1133">Transmembrane helix</keyword>
<keyword evidence="2" id="KW-0472">Membrane</keyword>
<dbReference type="AlphaFoldDB" id="A0A8J2R9L4"/>
<dbReference type="PANTHER" id="PTHR41158:SF2">
    <property type="entry name" value="AGAP010294-PA"/>
    <property type="match status" value="1"/>
</dbReference>
<dbReference type="OrthoDB" id="10551674at2759"/>
<feature type="region of interest" description="Disordered" evidence="1">
    <location>
        <begin position="64"/>
        <end position="88"/>
    </location>
</feature>
<proteinExistence type="predicted"/>
<feature type="chain" id="PRO_5035269451" evidence="3">
    <location>
        <begin position="23"/>
        <end position="223"/>
    </location>
</feature>
<evidence type="ECO:0000256" key="1">
    <source>
        <dbReference type="SAM" id="MobiDB-lite"/>
    </source>
</evidence>